<dbReference type="Gene3D" id="1.25.40.20">
    <property type="entry name" value="Ankyrin repeat-containing domain"/>
    <property type="match status" value="2"/>
</dbReference>
<feature type="non-terminal residue" evidence="3">
    <location>
        <position position="1"/>
    </location>
</feature>
<keyword evidence="4" id="KW-1185">Reference proteome</keyword>
<dbReference type="InterPro" id="IPR036770">
    <property type="entry name" value="Ankyrin_rpt-contain_sf"/>
</dbReference>
<feature type="repeat" description="ARM" evidence="2">
    <location>
        <begin position="307"/>
        <end position="349"/>
    </location>
</feature>
<dbReference type="PROSITE" id="PS50297">
    <property type="entry name" value="ANK_REP_REGION"/>
    <property type="match status" value="1"/>
</dbReference>
<evidence type="ECO:0000256" key="2">
    <source>
        <dbReference type="PROSITE-ProRule" id="PRU00259"/>
    </source>
</evidence>
<comment type="caution">
    <text evidence="3">The sequence shown here is derived from an EMBL/GenBank/DDBJ whole genome shotgun (WGS) entry which is preliminary data.</text>
</comment>
<feature type="repeat" description="ANK" evidence="1">
    <location>
        <begin position="97"/>
        <end position="129"/>
    </location>
</feature>
<sequence length="918" mass="100358">YLAVMVEFETYYGSTPHKPLWVRAFKDEMSKMKPKKLPISDIHLHEQFKKYFGYKKAIKYKGPGPGLKAASQRGLVAMFQALSRKMPSSRLSKQDEQGLSLLHHAAMHNRPQLIAFLLIQSLDINVRRNNILSTGPTALHAAARCGALDAVTCLLANYANILATDQDGWAPIHHAAFFDHQSVVRVMVRKNAGLLELVTKNDNKSTSLLLAASSGGLAAVKELIHLGADIRRVDGQGNNMVMLAAIRFHTNVLEFLIEWNNPNVQVWKVLVDMLKDSTIGRKDSSVKCLEVLSTCKPHYWKAILEAGAMPALVELLKLDSEEIQSVAASVICNISENDEIRLALTEANACPILIQLLSSSVDDIQSRAAIILSDLACVEGNQEVIASCGGVEPLVNLLESELEDVLVNAVNAIRVLCLGNFDNKTAAYRAGVVEPLVEFLTVSSEDLQAGTAAAIAAVCSGHQTNQDAVMNEGAAKPLVDLIRASRSTTVQVKASSALEALAQNNPNSQRIFLDLDAPKALIRLLKNIYTEVREQGACSLWALAGGTKSQQKYIAQRIGIPHIIQMLLEPTEKLLYVGCMLSIALGRENLENQNKLAEADAFQQLVRLLRSPKTSDTVLLMVIKVLGILCVGVAYCNNKVTQRRIADEGGIPILVQILIHPPSEEVQVEVAISLACVVLSNRENQEKLQEEPTFKFELLLDLLKSRNKEIRLHAGMALTIFAFNNTPQQFAIREAGGIKYSVFEPFMNDDDEYHQCYAAFQIVVLARVIVDQDQVTLTAQGITVLVNKLHSKEDNVLVLACSLLSSLAHTRAGIPDAMITTGAIDLLVNHLSSESVQVRNAAAVSLGYLTFNKTAARILFSTCRNTPGLFNKLTDNLGGDARISEQFVNDFQRAKLVGLPSQCLEINGGRPVQTPGLS</sequence>
<feature type="repeat" description="ARM" evidence="2">
    <location>
        <begin position="348"/>
        <end position="390"/>
    </location>
</feature>
<dbReference type="Gene3D" id="1.25.10.10">
    <property type="entry name" value="Leucine-rich Repeat Variant"/>
    <property type="match status" value="3"/>
</dbReference>
<dbReference type="SUPFAM" id="SSF48371">
    <property type="entry name" value="ARM repeat"/>
    <property type="match status" value="2"/>
</dbReference>
<dbReference type="PROSITE" id="PS50176">
    <property type="entry name" value="ARM_REPEAT"/>
    <property type="match status" value="3"/>
</dbReference>
<name>A0ABD0KCM9_9CAEN</name>
<dbReference type="Pfam" id="PF12796">
    <property type="entry name" value="Ank_2"/>
    <property type="match status" value="1"/>
</dbReference>
<accession>A0ABD0KCM9</accession>
<dbReference type="InterPro" id="IPR011989">
    <property type="entry name" value="ARM-like"/>
</dbReference>
<protein>
    <submittedName>
        <fullName evidence="3">Uncharacterized protein</fullName>
    </submittedName>
</protein>
<evidence type="ECO:0000256" key="1">
    <source>
        <dbReference type="PROSITE-ProRule" id="PRU00023"/>
    </source>
</evidence>
<gene>
    <name evidence="3" type="ORF">BaRGS_00023851</name>
</gene>
<dbReference type="SMART" id="SM00185">
    <property type="entry name" value="ARM"/>
    <property type="match status" value="10"/>
</dbReference>
<dbReference type="AlphaFoldDB" id="A0ABD0KCM9"/>
<dbReference type="PROSITE" id="PS50088">
    <property type="entry name" value="ANK_REPEAT"/>
    <property type="match status" value="3"/>
</dbReference>
<organism evidence="3 4">
    <name type="scientific">Batillaria attramentaria</name>
    <dbReference type="NCBI Taxonomy" id="370345"/>
    <lineage>
        <taxon>Eukaryota</taxon>
        <taxon>Metazoa</taxon>
        <taxon>Spiralia</taxon>
        <taxon>Lophotrochozoa</taxon>
        <taxon>Mollusca</taxon>
        <taxon>Gastropoda</taxon>
        <taxon>Caenogastropoda</taxon>
        <taxon>Sorbeoconcha</taxon>
        <taxon>Cerithioidea</taxon>
        <taxon>Batillariidae</taxon>
        <taxon>Batillaria</taxon>
    </lineage>
</organism>
<evidence type="ECO:0000313" key="3">
    <source>
        <dbReference type="EMBL" id="KAK7484931.1"/>
    </source>
</evidence>
<proteinExistence type="predicted"/>
<dbReference type="Pfam" id="PF00514">
    <property type="entry name" value="Arm"/>
    <property type="match status" value="3"/>
</dbReference>
<dbReference type="PANTHER" id="PTHR46464:SF1">
    <property type="entry name" value="ANKYRIN AND ARMADILLO REPEAT-CONTAINING PROTEIN"/>
    <property type="match status" value="1"/>
</dbReference>
<feature type="repeat" description="ANK" evidence="1">
    <location>
        <begin position="203"/>
        <end position="235"/>
    </location>
</feature>
<dbReference type="InterPro" id="IPR016024">
    <property type="entry name" value="ARM-type_fold"/>
</dbReference>
<dbReference type="Proteomes" id="UP001519460">
    <property type="component" value="Unassembled WGS sequence"/>
</dbReference>
<evidence type="ECO:0000313" key="4">
    <source>
        <dbReference type="Proteomes" id="UP001519460"/>
    </source>
</evidence>
<dbReference type="SUPFAM" id="SSF48403">
    <property type="entry name" value="Ankyrin repeat"/>
    <property type="match status" value="1"/>
</dbReference>
<reference evidence="3 4" key="1">
    <citation type="journal article" date="2023" name="Sci. Data">
        <title>Genome assembly of the Korean intertidal mud-creeper Batillaria attramentaria.</title>
        <authorList>
            <person name="Patra A.K."/>
            <person name="Ho P.T."/>
            <person name="Jun S."/>
            <person name="Lee S.J."/>
            <person name="Kim Y."/>
            <person name="Won Y.J."/>
        </authorList>
    </citation>
    <scope>NUCLEOTIDE SEQUENCE [LARGE SCALE GENOMIC DNA]</scope>
    <source>
        <strain evidence="3">Wonlab-2016</strain>
    </source>
</reference>
<dbReference type="InterPro" id="IPR002110">
    <property type="entry name" value="Ankyrin_rpt"/>
</dbReference>
<dbReference type="Pfam" id="PF13637">
    <property type="entry name" value="Ank_4"/>
    <property type="match status" value="1"/>
</dbReference>
<dbReference type="InterPro" id="IPR000225">
    <property type="entry name" value="Armadillo"/>
</dbReference>
<dbReference type="SMART" id="SM00248">
    <property type="entry name" value="ANK"/>
    <property type="match status" value="5"/>
</dbReference>
<keyword evidence="1" id="KW-0040">ANK repeat</keyword>
<dbReference type="InterPro" id="IPR043379">
    <property type="entry name" value="ANKAR"/>
</dbReference>
<feature type="repeat" description="ANK" evidence="1">
    <location>
        <begin position="134"/>
        <end position="166"/>
    </location>
</feature>
<dbReference type="EMBL" id="JACVVK020000202">
    <property type="protein sequence ID" value="KAK7484931.1"/>
    <property type="molecule type" value="Genomic_DNA"/>
</dbReference>
<feature type="non-terminal residue" evidence="3">
    <location>
        <position position="918"/>
    </location>
</feature>
<feature type="repeat" description="ARM" evidence="2">
    <location>
        <begin position="389"/>
        <end position="431"/>
    </location>
</feature>
<dbReference type="PANTHER" id="PTHR46464">
    <property type="entry name" value="ANK_REP_REGION DOMAIN-CONTAINING PROTEIN"/>
    <property type="match status" value="1"/>
</dbReference>